<protein>
    <recommendedName>
        <fullName evidence="4">Sigma-like protein</fullName>
    </recommendedName>
</protein>
<evidence type="ECO:0000313" key="2">
    <source>
        <dbReference type="EMBL" id="BDZ52480.1"/>
    </source>
</evidence>
<organism evidence="2 3">
    <name type="scientific">Frondihabitans sucicola</name>
    <dbReference type="NCBI Taxonomy" id="1268041"/>
    <lineage>
        <taxon>Bacteria</taxon>
        <taxon>Bacillati</taxon>
        <taxon>Actinomycetota</taxon>
        <taxon>Actinomycetes</taxon>
        <taxon>Micrococcales</taxon>
        <taxon>Microbacteriaceae</taxon>
        <taxon>Frondihabitans</taxon>
    </lineage>
</organism>
<name>A0ABN6Y579_9MICO</name>
<dbReference type="EMBL" id="AP027733">
    <property type="protein sequence ID" value="BDZ52480.1"/>
    <property type="molecule type" value="Genomic_DNA"/>
</dbReference>
<geneLocation type="plasmid" evidence="2 3">
    <name>pNBRC108728a</name>
</geneLocation>
<keyword evidence="3" id="KW-1185">Reference proteome</keyword>
<sequence length="65" mass="6290">MTSGDASKGTGSGSKASTTPGVIVDPDMTTPDAGDSQVPVTPPTKSAEPSPSATYDLHNGKGATG</sequence>
<accession>A0ABN6Y579</accession>
<evidence type="ECO:0000313" key="3">
    <source>
        <dbReference type="Proteomes" id="UP001321486"/>
    </source>
</evidence>
<feature type="compositionally biased region" description="Polar residues" evidence="1">
    <location>
        <begin position="43"/>
        <end position="53"/>
    </location>
</feature>
<evidence type="ECO:0008006" key="4">
    <source>
        <dbReference type="Google" id="ProtNLM"/>
    </source>
</evidence>
<feature type="region of interest" description="Disordered" evidence="1">
    <location>
        <begin position="1"/>
        <end position="65"/>
    </location>
</feature>
<proteinExistence type="predicted"/>
<reference evidence="3" key="1">
    <citation type="journal article" date="2019" name="Int. J. Syst. Evol. Microbiol.">
        <title>The Global Catalogue of Microorganisms (GCM) 10K type strain sequencing project: providing services to taxonomists for standard genome sequencing and annotation.</title>
        <authorList>
            <consortium name="The Broad Institute Genomics Platform"/>
            <consortium name="The Broad Institute Genome Sequencing Center for Infectious Disease"/>
            <person name="Wu L."/>
            <person name="Ma J."/>
        </authorList>
    </citation>
    <scope>NUCLEOTIDE SEQUENCE [LARGE SCALE GENOMIC DNA]</scope>
    <source>
        <strain evidence="3">NBRC 108728</strain>
    </source>
</reference>
<keyword evidence="2" id="KW-0614">Plasmid</keyword>
<feature type="compositionally biased region" description="Low complexity" evidence="1">
    <location>
        <begin position="1"/>
        <end position="19"/>
    </location>
</feature>
<evidence type="ECO:0000256" key="1">
    <source>
        <dbReference type="SAM" id="MobiDB-lite"/>
    </source>
</evidence>
<dbReference type="Proteomes" id="UP001321486">
    <property type="component" value="Plasmid pNBRC108728a"/>
</dbReference>
<gene>
    <name evidence="2" type="ORF">GCM10025867_47210</name>
</gene>